<feature type="domain" description="Protein kinase" evidence="8">
    <location>
        <begin position="1"/>
        <end position="233"/>
    </location>
</feature>
<dbReference type="PANTHER" id="PTHR24345:SF91">
    <property type="entry name" value="SERINE_THREONINE-PROTEIN KINASE PLK4"/>
    <property type="match status" value="1"/>
</dbReference>
<evidence type="ECO:0000256" key="4">
    <source>
        <dbReference type="ARBA" id="ARBA00022777"/>
    </source>
</evidence>
<keyword evidence="1 7" id="KW-0723">Serine/threonine-protein kinase</keyword>
<keyword evidence="3 6" id="KW-0547">Nucleotide-binding</keyword>
<dbReference type="InterPro" id="IPR011009">
    <property type="entry name" value="Kinase-like_dom_sf"/>
</dbReference>
<dbReference type="InterPro" id="IPR017441">
    <property type="entry name" value="Protein_kinase_ATP_BS"/>
</dbReference>
<dbReference type="PROSITE" id="PS00108">
    <property type="entry name" value="PROTEIN_KINASE_ST"/>
    <property type="match status" value="1"/>
</dbReference>
<proteinExistence type="inferred from homology"/>
<evidence type="ECO:0000256" key="7">
    <source>
        <dbReference type="RuleBase" id="RU000304"/>
    </source>
</evidence>
<dbReference type="EMBL" id="JADGJW010000032">
    <property type="protein sequence ID" value="KAJ3226639.1"/>
    <property type="molecule type" value="Genomic_DNA"/>
</dbReference>
<organism evidence="9 10">
    <name type="scientific">Clydaea vesicula</name>
    <dbReference type="NCBI Taxonomy" id="447962"/>
    <lineage>
        <taxon>Eukaryota</taxon>
        <taxon>Fungi</taxon>
        <taxon>Fungi incertae sedis</taxon>
        <taxon>Chytridiomycota</taxon>
        <taxon>Chytridiomycota incertae sedis</taxon>
        <taxon>Chytridiomycetes</taxon>
        <taxon>Lobulomycetales</taxon>
        <taxon>Lobulomycetaceae</taxon>
        <taxon>Clydaea</taxon>
    </lineage>
</organism>
<keyword evidence="10" id="KW-1185">Reference proteome</keyword>
<dbReference type="SUPFAM" id="SSF56112">
    <property type="entry name" value="Protein kinase-like (PK-like)"/>
    <property type="match status" value="1"/>
</dbReference>
<dbReference type="PROSITE" id="PS50011">
    <property type="entry name" value="PROTEIN_KINASE_DOM"/>
    <property type="match status" value="1"/>
</dbReference>
<dbReference type="InterPro" id="IPR008271">
    <property type="entry name" value="Ser/Thr_kinase_AS"/>
</dbReference>
<dbReference type="GO" id="GO:0005634">
    <property type="term" value="C:nucleus"/>
    <property type="evidence" value="ECO:0007669"/>
    <property type="project" value="TreeGrafter"/>
</dbReference>
<keyword evidence="5 6" id="KW-0067">ATP-binding</keyword>
<evidence type="ECO:0000256" key="2">
    <source>
        <dbReference type="ARBA" id="ARBA00022679"/>
    </source>
</evidence>
<feature type="binding site" evidence="6">
    <location>
        <position position="39"/>
    </location>
    <ligand>
        <name>ATP</name>
        <dbReference type="ChEBI" id="CHEBI:30616"/>
    </ligand>
</feature>
<comment type="caution">
    <text evidence="9">The sequence shown here is derived from an EMBL/GenBank/DDBJ whole genome shotgun (WGS) entry which is preliminary data.</text>
</comment>
<dbReference type="SMART" id="SM00220">
    <property type="entry name" value="S_TKc"/>
    <property type="match status" value="1"/>
</dbReference>
<dbReference type="GO" id="GO:0004674">
    <property type="term" value="F:protein serine/threonine kinase activity"/>
    <property type="evidence" value="ECO:0007669"/>
    <property type="project" value="UniProtKB-KW"/>
</dbReference>
<protein>
    <submittedName>
        <fullName evidence="9">Serine/threonine-protein kinase plk4</fullName>
    </submittedName>
</protein>
<gene>
    <name evidence="9" type="primary">PLK4</name>
    <name evidence="9" type="ORF">HK099_004520</name>
</gene>
<sequence length="488" mass="54386">MGNTTINDFIVNSELGRGAFGIVYSAIRKSDGRKVAIKKIDKEKMRRNNVLNRGPITEKQLRPLLKDLIDGLLYLHSKNIIHRDLKLSNLLLTKNHLKIADFGLAVKLSQQEQKTLCGTPNYISPEIVKRQPYGLASDAWSLGCMIVTLLTGSPPFEDPVKRPKMSWLLQHQFFDTSLLNSELVANGLPRVDSAVGSLARSSQSCHLNKKVVEIKDFKRTANNLTNNENMKFYNNASLKGAHHTTSKVSNESGNVHEYAGCNILENLRNVSILFAPSQINSSIEISTAPLDNEKDGAKFTMNLSEKNADIPSFLIPLFKHSQDCLTQCLEIENIASKDPNTLYPLILKSHNTINQSATMDLGSKPMSVFQRSLSTMATQKGNNPILKETINTCSSRTRVASVLNAPTNSLHQQPVFLNDVGWCIKLSSDEEDLYCMLFLDGVNVTLECKQQTLLYRNSKGDQSIDKSLPSFAKEKLGFFPKFLGLLEK</sequence>
<dbReference type="Proteomes" id="UP001211065">
    <property type="component" value="Unassembled WGS sequence"/>
</dbReference>
<evidence type="ECO:0000256" key="5">
    <source>
        <dbReference type="ARBA" id="ARBA00022840"/>
    </source>
</evidence>
<dbReference type="InterPro" id="IPR036947">
    <property type="entry name" value="POLO_box_dom_sf"/>
</dbReference>
<dbReference type="PROSITE" id="PS00107">
    <property type="entry name" value="PROTEIN_KINASE_ATP"/>
    <property type="match status" value="1"/>
</dbReference>
<keyword evidence="4 9" id="KW-0418">Kinase</keyword>
<reference evidence="9" key="1">
    <citation type="submission" date="2020-05" db="EMBL/GenBank/DDBJ databases">
        <title>Phylogenomic resolution of chytrid fungi.</title>
        <authorList>
            <person name="Stajich J.E."/>
            <person name="Amses K."/>
            <person name="Simmons R."/>
            <person name="Seto K."/>
            <person name="Myers J."/>
            <person name="Bonds A."/>
            <person name="Quandt C.A."/>
            <person name="Barry K."/>
            <person name="Liu P."/>
            <person name="Grigoriev I."/>
            <person name="Longcore J.E."/>
            <person name="James T.Y."/>
        </authorList>
    </citation>
    <scope>NUCLEOTIDE SEQUENCE</scope>
    <source>
        <strain evidence="9">JEL0476</strain>
    </source>
</reference>
<comment type="similarity">
    <text evidence="7">Belongs to the protein kinase superfamily.</text>
</comment>
<name>A0AAD5UAR3_9FUNG</name>
<dbReference type="AlphaFoldDB" id="A0AAD5UAR3"/>
<dbReference type="InterPro" id="IPR000719">
    <property type="entry name" value="Prot_kinase_dom"/>
</dbReference>
<dbReference type="Gene3D" id="3.30.1120.30">
    <property type="entry name" value="POLO box domain"/>
    <property type="match status" value="1"/>
</dbReference>
<evidence type="ECO:0000256" key="6">
    <source>
        <dbReference type="PROSITE-ProRule" id="PRU10141"/>
    </source>
</evidence>
<accession>A0AAD5UAR3</accession>
<dbReference type="Pfam" id="PF00069">
    <property type="entry name" value="Pkinase"/>
    <property type="match status" value="1"/>
</dbReference>
<dbReference type="Gene3D" id="1.10.510.10">
    <property type="entry name" value="Transferase(Phosphotransferase) domain 1"/>
    <property type="match status" value="1"/>
</dbReference>
<evidence type="ECO:0000313" key="10">
    <source>
        <dbReference type="Proteomes" id="UP001211065"/>
    </source>
</evidence>
<dbReference type="GO" id="GO:0005524">
    <property type="term" value="F:ATP binding"/>
    <property type="evidence" value="ECO:0007669"/>
    <property type="project" value="UniProtKB-UniRule"/>
</dbReference>
<dbReference type="Gene3D" id="3.30.200.20">
    <property type="entry name" value="Phosphorylase Kinase, domain 1"/>
    <property type="match status" value="1"/>
</dbReference>
<dbReference type="PANTHER" id="PTHR24345">
    <property type="entry name" value="SERINE/THREONINE-PROTEIN KINASE PLK"/>
    <property type="match status" value="1"/>
</dbReference>
<evidence type="ECO:0000256" key="3">
    <source>
        <dbReference type="ARBA" id="ARBA00022741"/>
    </source>
</evidence>
<evidence type="ECO:0000313" key="9">
    <source>
        <dbReference type="EMBL" id="KAJ3226639.1"/>
    </source>
</evidence>
<evidence type="ECO:0000256" key="1">
    <source>
        <dbReference type="ARBA" id="ARBA00022527"/>
    </source>
</evidence>
<evidence type="ECO:0000259" key="8">
    <source>
        <dbReference type="PROSITE" id="PS50011"/>
    </source>
</evidence>
<keyword evidence="2" id="KW-0808">Transferase</keyword>